<keyword evidence="2" id="KW-1133">Transmembrane helix</keyword>
<dbReference type="AlphaFoldDB" id="A0A5C2SH59"/>
<feature type="signal peptide" evidence="3">
    <location>
        <begin position="1"/>
        <end position="28"/>
    </location>
</feature>
<accession>A0A5C2SH59</accession>
<dbReference type="OrthoDB" id="2756540at2759"/>
<organism evidence="4 5">
    <name type="scientific">Lentinus tigrinus ALCF2SS1-6</name>
    <dbReference type="NCBI Taxonomy" id="1328759"/>
    <lineage>
        <taxon>Eukaryota</taxon>
        <taxon>Fungi</taxon>
        <taxon>Dikarya</taxon>
        <taxon>Basidiomycota</taxon>
        <taxon>Agaricomycotina</taxon>
        <taxon>Agaricomycetes</taxon>
        <taxon>Polyporales</taxon>
        <taxon>Polyporaceae</taxon>
        <taxon>Lentinus</taxon>
    </lineage>
</organism>
<keyword evidence="3" id="KW-0732">Signal</keyword>
<evidence type="ECO:0000256" key="3">
    <source>
        <dbReference type="SAM" id="SignalP"/>
    </source>
</evidence>
<feature type="chain" id="PRO_5022715116" evidence="3">
    <location>
        <begin position="29"/>
        <end position="500"/>
    </location>
</feature>
<protein>
    <submittedName>
        <fullName evidence="4">Uncharacterized protein</fullName>
    </submittedName>
</protein>
<reference evidence="4" key="1">
    <citation type="journal article" date="2018" name="Genome Biol. Evol.">
        <title>Genomics and development of Lentinus tigrinus, a white-rot wood-decaying mushroom with dimorphic fruiting bodies.</title>
        <authorList>
            <person name="Wu B."/>
            <person name="Xu Z."/>
            <person name="Knudson A."/>
            <person name="Carlson A."/>
            <person name="Chen N."/>
            <person name="Kovaka S."/>
            <person name="LaButti K."/>
            <person name="Lipzen A."/>
            <person name="Pennachio C."/>
            <person name="Riley R."/>
            <person name="Schakwitz W."/>
            <person name="Umezawa K."/>
            <person name="Ohm R.A."/>
            <person name="Grigoriev I.V."/>
            <person name="Nagy L.G."/>
            <person name="Gibbons J."/>
            <person name="Hibbett D."/>
        </authorList>
    </citation>
    <scope>NUCLEOTIDE SEQUENCE [LARGE SCALE GENOMIC DNA]</scope>
    <source>
        <strain evidence="4">ALCF2SS1-6</strain>
    </source>
</reference>
<feature type="compositionally biased region" description="Low complexity" evidence="1">
    <location>
        <begin position="302"/>
        <end position="328"/>
    </location>
</feature>
<name>A0A5C2SH59_9APHY</name>
<evidence type="ECO:0000313" key="4">
    <source>
        <dbReference type="EMBL" id="RPD63112.1"/>
    </source>
</evidence>
<dbReference type="Proteomes" id="UP000313359">
    <property type="component" value="Unassembled WGS sequence"/>
</dbReference>
<proteinExistence type="predicted"/>
<keyword evidence="5" id="KW-1185">Reference proteome</keyword>
<feature type="compositionally biased region" description="Low complexity" evidence="1">
    <location>
        <begin position="335"/>
        <end position="359"/>
    </location>
</feature>
<dbReference type="EMBL" id="ML122257">
    <property type="protein sequence ID" value="RPD63112.1"/>
    <property type="molecule type" value="Genomic_DNA"/>
</dbReference>
<feature type="compositionally biased region" description="Low complexity" evidence="1">
    <location>
        <begin position="170"/>
        <end position="191"/>
    </location>
</feature>
<feature type="transmembrane region" description="Helical" evidence="2">
    <location>
        <begin position="372"/>
        <end position="396"/>
    </location>
</feature>
<keyword evidence="2" id="KW-0812">Transmembrane</keyword>
<evidence type="ECO:0000313" key="5">
    <source>
        <dbReference type="Proteomes" id="UP000313359"/>
    </source>
</evidence>
<keyword evidence="2" id="KW-0472">Membrane</keyword>
<feature type="compositionally biased region" description="Low complexity" evidence="1">
    <location>
        <begin position="201"/>
        <end position="296"/>
    </location>
</feature>
<dbReference type="STRING" id="1328759.A0A5C2SH59"/>
<gene>
    <name evidence="4" type="ORF">L227DRAFT_651373</name>
</gene>
<sequence length="500" mass="49320">MTFLSFSVYVQLLLISFSLTTLLSTAAGAPLNATIRLDSPLVSFTPGWRMATFGKTGQQFAFADGQNEELQVSLPQNTTAVFYQGFTIAGGALYFACIDCSSGAHTIVVDAHDDTETGTQPPRTLFSFTDLDPTVTHSLTVVNLEDDRFKHTSQITFDSLIMTIGALDNSTSTSTTSTDGGIGGIPTITATARHGPNQSDTASSPSTTAGQSSAGGVTGGATTTAPSASGSQATNSQTTSATATSGTEATVTGTGSGTQPTGTSQATQTQSTTAGSSATDSNGSGGTSQTPSPTGSSGSGTAGASQTAGGSTSTGGAASGSSGATASATGGGTGAQSTAGSSSNTSSAATGSGTSAPSNNGAAPSGGVSRTVIIVVAVIASLVVLSLLAAIVWLLLRSQPPPTDPEGGANGLMREVPATAIISGPIGLAPMRPQNPFADTVPANIPIDELSPVDEVLAAPPPRAPPAIPPKSPLRVGFAKPPAPWISRVPRTPSPTSPIA</sequence>
<evidence type="ECO:0000256" key="2">
    <source>
        <dbReference type="SAM" id="Phobius"/>
    </source>
</evidence>
<feature type="region of interest" description="Disordered" evidence="1">
    <location>
        <begin position="170"/>
        <end position="366"/>
    </location>
</feature>
<evidence type="ECO:0000256" key="1">
    <source>
        <dbReference type="SAM" id="MobiDB-lite"/>
    </source>
</evidence>